<dbReference type="Gene3D" id="6.10.280.180">
    <property type="entry name" value="Plasmodium RESA, N-terminal helical domain"/>
    <property type="match status" value="1"/>
</dbReference>
<feature type="domain" description="Plasmodium RESA N-terminal" evidence="1">
    <location>
        <begin position="93"/>
        <end position="217"/>
    </location>
</feature>
<dbReference type="EMBL" id="LT594512">
    <property type="protein sequence ID" value="SBT76646.1"/>
    <property type="molecule type" value="Genomic_DNA"/>
</dbReference>
<evidence type="ECO:0000313" key="3">
    <source>
        <dbReference type="Proteomes" id="UP000243200"/>
    </source>
</evidence>
<gene>
    <name evidence="2" type="primary">PowCR01_080014100</name>
    <name evidence="2" type="ORF">POWCR01_080014100</name>
</gene>
<sequence length="231" mass="27634">MNLQGINPFRIALSVLIFLFHILVFNNVCSSKLNALKIQSSVGFIRTLAEVSPNADSVYEKLKMKKIKRPKTCATYKAILQYGCNESDLNKDLSNEEVFDLFMNFGSFSGKKEIYISFYYYNKLLVKFYNIMIQRLKNNFTKLASEHEISMEAQSNYWDECEKDLRNTLEFMNCESQERIDSYIDKCRSKSKLRFQLFIIFYRIFWNKYMENIEAKWNKKFYNELKNLKYE</sequence>
<dbReference type="VEuPathDB" id="PlasmoDB:PocGH01_08016700"/>
<proteinExistence type="predicted"/>
<accession>A0A1C3KRB4</accession>
<name>A0A1C3KRB4_PLAOA</name>
<dbReference type="Pfam" id="PF09687">
    <property type="entry name" value="PRESAN"/>
    <property type="match status" value="1"/>
</dbReference>
<dbReference type="InterPro" id="IPR019111">
    <property type="entry name" value="PRESA_N"/>
</dbReference>
<dbReference type="AlphaFoldDB" id="A0A1C3KRB4"/>
<dbReference type="InterPro" id="IPR044885">
    <property type="entry name" value="PRESA_N_sf"/>
</dbReference>
<evidence type="ECO:0000313" key="2">
    <source>
        <dbReference type="EMBL" id="SBT76646.1"/>
    </source>
</evidence>
<dbReference type="OrthoDB" id="387679at2759"/>
<dbReference type="VEuPathDB" id="PlasmoDB:POWCR01_080014100"/>
<protein>
    <recommendedName>
        <fullName evidence="1">Plasmodium RESA N-terminal domain-containing protein</fullName>
    </recommendedName>
</protein>
<evidence type="ECO:0000259" key="1">
    <source>
        <dbReference type="Pfam" id="PF09687"/>
    </source>
</evidence>
<dbReference type="Proteomes" id="UP000243200">
    <property type="component" value="Chromosome 8"/>
</dbReference>
<reference evidence="2 3" key="1">
    <citation type="submission" date="2016-06" db="EMBL/GenBank/DDBJ databases">
        <authorList>
            <consortium name="Pathogen Informatics"/>
        </authorList>
    </citation>
    <scope>NUCLEOTIDE SEQUENCE [LARGE SCALE GENOMIC DNA]</scope>
    <source>
        <strain evidence="2">PowCR01</strain>
    </source>
</reference>
<organism evidence="2 3">
    <name type="scientific">Plasmodium ovale</name>
    <name type="common">malaria parasite P. ovale</name>
    <dbReference type="NCBI Taxonomy" id="36330"/>
    <lineage>
        <taxon>Eukaryota</taxon>
        <taxon>Sar</taxon>
        <taxon>Alveolata</taxon>
        <taxon>Apicomplexa</taxon>
        <taxon>Aconoidasida</taxon>
        <taxon>Haemosporida</taxon>
        <taxon>Plasmodiidae</taxon>
        <taxon>Plasmodium</taxon>
        <taxon>Plasmodium (Plasmodium)</taxon>
    </lineage>
</organism>